<dbReference type="Pfam" id="PF00168">
    <property type="entry name" value="C2"/>
    <property type="match status" value="1"/>
</dbReference>
<evidence type="ECO:0000259" key="1">
    <source>
        <dbReference type="PROSITE" id="PS50004"/>
    </source>
</evidence>
<accession>A0AAW0I669</accession>
<evidence type="ECO:0000313" key="3">
    <source>
        <dbReference type="Proteomes" id="UP000237347"/>
    </source>
</evidence>
<dbReference type="PROSITE" id="PS50004">
    <property type="entry name" value="C2"/>
    <property type="match status" value="1"/>
</dbReference>
<dbReference type="Gene3D" id="2.60.40.150">
    <property type="entry name" value="C2 domain"/>
    <property type="match status" value="1"/>
</dbReference>
<protein>
    <submittedName>
        <fullName evidence="2">Bag-associated gram protein 1</fullName>
    </submittedName>
</protein>
<comment type="caution">
    <text evidence="2">The sequence shown here is derived from an EMBL/GenBank/DDBJ whole genome shotgun (WGS) entry which is preliminary data.</text>
</comment>
<dbReference type="PANTHER" id="PTHR47038:SF1">
    <property type="entry name" value="BAG-ASSOCIATED GRAM PROTEIN 1"/>
    <property type="match status" value="1"/>
</dbReference>
<keyword evidence="3" id="KW-1185">Reference proteome</keyword>
<dbReference type="CDD" id="cd00030">
    <property type="entry name" value="C2"/>
    <property type="match status" value="1"/>
</dbReference>
<reference evidence="2 3" key="1">
    <citation type="journal article" date="2018" name="Sci. Data">
        <title>The draft genome sequence of cork oak.</title>
        <authorList>
            <person name="Ramos A.M."/>
            <person name="Usie A."/>
            <person name="Barbosa P."/>
            <person name="Barros P.M."/>
            <person name="Capote T."/>
            <person name="Chaves I."/>
            <person name="Simoes F."/>
            <person name="Abreu I."/>
            <person name="Carrasquinho I."/>
            <person name="Faro C."/>
            <person name="Guimaraes J.B."/>
            <person name="Mendonca D."/>
            <person name="Nobrega F."/>
            <person name="Rodrigues L."/>
            <person name="Saibo N.J.M."/>
            <person name="Varela M.C."/>
            <person name="Egas C."/>
            <person name="Matos J."/>
            <person name="Miguel C.M."/>
            <person name="Oliveira M.M."/>
            <person name="Ricardo C.P."/>
            <person name="Goncalves S."/>
        </authorList>
    </citation>
    <scope>NUCLEOTIDE SEQUENCE [LARGE SCALE GENOMIC DNA]</scope>
    <source>
        <strain evidence="3">cv. HL8</strain>
    </source>
</reference>
<dbReference type="EMBL" id="PKMF04002338">
    <property type="protein sequence ID" value="KAK7809563.1"/>
    <property type="molecule type" value="Genomic_DNA"/>
</dbReference>
<dbReference type="Proteomes" id="UP000237347">
    <property type="component" value="Unassembled WGS sequence"/>
</dbReference>
<proteinExistence type="predicted"/>
<dbReference type="InterPro" id="IPR035892">
    <property type="entry name" value="C2_domain_sf"/>
</dbReference>
<feature type="non-terminal residue" evidence="2">
    <location>
        <position position="1"/>
    </location>
</feature>
<dbReference type="SUPFAM" id="SSF49562">
    <property type="entry name" value="C2 domain (Calcium/lipid-binding domain, CaLB)"/>
    <property type="match status" value="1"/>
</dbReference>
<gene>
    <name evidence="2" type="primary">BAGP1_0</name>
    <name evidence="2" type="ORF">CFP56_018378</name>
</gene>
<dbReference type="AlphaFoldDB" id="A0AAW0I669"/>
<feature type="domain" description="C2" evidence="1">
    <location>
        <begin position="12"/>
        <end position="109"/>
    </location>
</feature>
<dbReference type="PANTHER" id="PTHR47038">
    <property type="entry name" value="BAG-ASSOCIATED GRAM PROTEIN 1"/>
    <property type="match status" value="1"/>
</dbReference>
<organism evidence="2 3">
    <name type="scientific">Quercus suber</name>
    <name type="common">Cork oak</name>
    <dbReference type="NCBI Taxonomy" id="58331"/>
    <lineage>
        <taxon>Eukaryota</taxon>
        <taxon>Viridiplantae</taxon>
        <taxon>Streptophyta</taxon>
        <taxon>Embryophyta</taxon>
        <taxon>Tracheophyta</taxon>
        <taxon>Spermatophyta</taxon>
        <taxon>Magnoliopsida</taxon>
        <taxon>eudicotyledons</taxon>
        <taxon>Gunneridae</taxon>
        <taxon>Pentapetalae</taxon>
        <taxon>rosids</taxon>
        <taxon>fabids</taxon>
        <taxon>Fagales</taxon>
        <taxon>Fagaceae</taxon>
        <taxon>Quercus</taxon>
    </lineage>
</organism>
<dbReference type="InterPro" id="IPR000008">
    <property type="entry name" value="C2_dom"/>
</dbReference>
<evidence type="ECO:0000313" key="2">
    <source>
        <dbReference type="EMBL" id="KAK7809563.1"/>
    </source>
</evidence>
<sequence length="109" mass="12440">FCIYFVDGPIERESPNQFSIFNQDTALISFFFQLELLVAKNLIAANLNGTSDPYAIITCGTEKRFSSMVLSSRNPMWGEEFNFAVEELPIEVVIMIYDPYHSYSYGSKT</sequence>
<dbReference type="InterPro" id="IPR044655">
    <property type="entry name" value="BAGP1-like"/>
</dbReference>
<name>A0AAW0I669_QUESU</name>